<sequence>MDAVEHLRSVILLSQETKFLQSEMLQRKKSKPTSCSFTSRKAHLQQHLPPWEQLP</sequence>
<organism evidence="2 3">
    <name type="scientific">Dovyalis caffra</name>
    <dbReference type="NCBI Taxonomy" id="77055"/>
    <lineage>
        <taxon>Eukaryota</taxon>
        <taxon>Viridiplantae</taxon>
        <taxon>Streptophyta</taxon>
        <taxon>Embryophyta</taxon>
        <taxon>Tracheophyta</taxon>
        <taxon>Spermatophyta</taxon>
        <taxon>Magnoliopsida</taxon>
        <taxon>eudicotyledons</taxon>
        <taxon>Gunneridae</taxon>
        <taxon>Pentapetalae</taxon>
        <taxon>rosids</taxon>
        <taxon>fabids</taxon>
        <taxon>Malpighiales</taxon>
        <taxon>Salicaceae</taxon>
        <taxon>Flacourtieae</taxon>
        <taxon>Dovyalis</taxon>
    </lineage>
</organism>
<accession>A0AAV1RWI1</accession>
<protein>
    <submittedName>
        <fullName evidence="2">Uncharacterized protein</fullName>
    </submittedName>
</protein>
<keyword evidence="3" id="KW-1185">Reference proteome</keyword>
<comment type="caution">
    <text evidence="2">The sequence shown here is derived from an EMBL/GenBank/DDBJ whole genome shotgun (WGS) entry which is preliminary data.</text>
</comment>
<reference evidence="2 3" key="1">
    <citation type="submission" date="2024-01" db="EMBL/GenBank/DDBJ databases">
        <authorList>
            <person name="Waweru B."/>
        </authorList>
    </citation>
    <scope>NUCLEOTIDE SEQUENCE [LARGE SCALE GENOMIC DNA]</scope>
</reference>
<proteinExistence type="predicted"/>
<name>A0AAV1RWI1_9ROSI</name>
<feature type="region of interest" description="Disordered" evidence="1">
    <location>
        <begin position="24"/>
        <end position="55"/>
    </location>
</feature>
<dbReference type="EMBL" id="CAWUPB010001160">
    <property type="protein sequence ID" value="CAK7341167.1"/>
    <property type="molecule type" value="Genomic_DNA"/>
</dbReference>
<dbReference type="AlphaFoldDB" id="A0AAV1RWI1"/>
<evidence type="ECO:0000256" key="1">
    <source>
        <dbReference type="SAM" id="MobiDB-lite"/>
    </source>
</evidence>
<evidence type="ECO:0000313" key="3">
    <source>
        <dbReference type="Proteomes" id="UP001314170"/>
    </source>
</evidence>
<evidence type="ECO:0000313" key="2">
    <source>
        <dbReference type="EMBL" id="CAK7341167.1"/>
    </source>
</evidence>
<dbReference type="Proteomes" id="UP001314170">
    <property type="component" value="Unassembled WGS sequence"/>
</dbReference>
<gene>
    <name evidence="2" type="ORF">DCAF_LOCUS16148</name>
</gene>